<accession>A0A919STK0</accession>
<dbReference type="Gene3D" id="3.90.79.10">
    <property type="entry name" value="Nucleoside Triphosphate Pyrophosphohydrolase"/>
    <property type="match status" value="1"/>
</dbReference>
<evidence type="ECO:0000313" key="1">
    <source>
        <dbReference type="EMBL" id="GIM77684.1"/>
    </source>
</evidence>
<keyword evidence="2" id="KW-1185">Reference proteome</keyword>
<dbReference type="InterPro" id="IPR015797">
    <property type="entry name" value="NUDIX_hydrolase-like_dom_sf"/>
</dbReference>
<reference evidence="1" key="1">
    <citation type="submission" date="2021-03" db="EMBL/GenBank/DDBJ databases">
        <title>Whole genome shotgun sequence of Actinoplanes consettensis NBRC 14913.</title>
        <authorList>
            <person name="Komaki H."/>
            <person name="Tamura T."/>
        </authorList>
    </citation>
    <scope>NUCLEOTIDE SEQUENCE</scope>
    <source>
        <strain evidence="1">NBRC 14913</strain>
    </source>
</reference>
<dbReference type="CDD" id="cd03424">
    <property type="entry name" value="NUDIX_ADPRase_Nudt5_UGPPase_Nudt14"/>
    <property type="match status" value="1"/>
</dbReference>
<protein>
    <recommendedName>
        <fullName evidence="3">NUDIX hydrolase</fullName>
    </recommendedName>
</protein>
<evidence type="ECO:0000313" key="2">
    <source>
        <dbReference type="Proteomes" id="UP000680865"/>
    </source>
</evidence>
<organism evidence="1 2">
    <name type="scientific">Winogradskya consettensis</name>
    <dbReference type="NCBI Taxonomy" id="113560"/>
    <lineage>
        <taxon>Bacteria</taxon>
        <taxon>Bacillati</taxon>
        <taxon>Actinomycetota</taxon>
        <taxon>Actinomycetes</taxon>
        <taxon>Micromonosporales</taxon>
        <taxon>Micromonosporaceae</taxon>
        <taxon>Winogradskya</taxon>
    </lineage>
</organism>
<name>A0A919STK0_9ACTN</name>
<dbReference type="SUPFAM" id="SSF55811">
    <property type="entry name" value="Nudix"/>
    <property type="match status" value="1"/>
</dbReference>
<comment type="caution">
    <text evidence="1">The sequence shown here is derived from an EMBL/GenBank/DDBJ whole genome shotgun (WGS) entry which is preliminary data.</text>
</comment>
<evidence type="ECO:0008006" key="3">
    <source>
        <dbReference type="Google" id="ProtNLM"/>
    </source>
</evidence>
<proteinExistence type="predicted"/>
<gene>
    <name evidence="1" type="ORF">Aco04nite_56610</name>
</gene>
<dbReference type="Proteomes" id="UP000680865">
    <property type="component" value="Unassembled WGS sequence"/>
</dbReference>
<dbReference type="AlphaFoldDB" id="A0A919STK0"/>
<dbReference type="EMBL" id="BOQP01000031">
    <property type="protein sequence ID" value="GIM77684.1"/>
    <property type="molecule type" value="Genomic_DNA"/>
</dbReference>
<sequence length="177" mass="19231">MIRTLRERRVYANRFVTVYDDDVAFADDSRGRYLRIVESEGRPGVAMLASHAGRFAQVLTYRYPTRSWEWGIPRGFAAGTALFSAELELKEELGAAPDTLEAIGTVTPNSGLLASTVHLFHATYAELPGAPDDSREVADVRWLTAAELMAGVAAGEITDSFTQCALLSALARGIIGH</sequence>
<dbReference type="RefSeq" id="WP_213000272.1">
    <property type="nucleotide sequence ID" value="NZ_BAAATW010000013.1"/>
</dbReference>